<dbReference type="HOGENOM" id="CLU_2376197_0_0_1"/>
<dbReference type="Proteomes" id="UP000006038">
    <property type="component" value="Chromosome 12"/>
</dbReference>
<sequence length="95" mass="10107">MASVVSKNSPPARHEDGVAAPPALDKDAVLRRIRHRRRANRPPESLQSLLLTQQAAAPPPAASGEATAATRGGGIGTFVEEMITEYKHIKLTTSI</sequence>
<accession>J3NEN5</accession>
<dbReference type="AlphaFoldDB" id="J3NEN5"/>
<dbReference type="Gramene" id="OB12G24430.1">
    <property type="protein sequence ID" value="OB12G24430.1"/>
    <property type="gene ID" value="OB12G24430"/>
</dbReference>
<feature type="compositionally biased region" description="Low complexity" evidence="1">
    <location>
        <begin position="42"/>
        <end position="70"/>
    </location>
</feature>
<reference evidence="2" key="1">
    <citation type="journal article" date="2013" name="Nat. Commun.">
        <title>Whole-genome sequencing of Oryza brachyantha reveals mechanisms underlying Oryza genome evolution.</title>
        <authorList>
            <person name="Chen J."/>
            <person name="Huang Q."/>
            <person name="Gao D."/>
            <person name="Wang J."/>
            <person name="Lang Y."/>
            <person name="Liu T."/>
            <person name="Li B."/>
            <person name="Bai Z."/>
            <person name="Luis Goicoechea J."/>
            <person name="Liang C."/>
            <person name="Chen C."/>
            <person name="Zhang W."/>
            <person name="Sun S."/>
            <person name="Liao Y."/>
            <person name="Zhang X."/>
            <person name="Yang L."/>
            <person name="Song C."/>
            <person name="Wang M."/>
            <person name="Shi J."/>
            <person name="Liu G."/>
            <person name="Liu J."/>
            <person name="Zhou H."/>
            <person name="Zhou W."/>
            <person name="Yu Q."/>
            <person name="An N."/>
            <person name="Chen Y."/>
            <person name="Cai Q."/>
            <person name="Wang B."/>
            <person name="Liu B."/>
            <person name="Min J."/>
            <person name="Huang Y."/>
            <person name="Wu H."/>
            <person name="Li Z."/>
            <person name="Zhang Y."/>
            <person name="Yin Y."/>
            <person name="Song W."/>
            <person name="Jiang J."/>
            <person name="Jackson S.A."/>
            <person name="Wing R.A."/>
            <person name="Wang J."/>
            <person name="Chen M."/>
        </authorList>
    </citation>
    <scope>NUCLEOTIDE SEQUENCE [LARGE SCALE GENOMIC DNA]</scope>
    <source>
        <strain evidence="2">cv. IRGC 101232</strain>
    </source>
</reference>
<evidence type="ECO:0000313" key="3">
    <source>
        <dbReference type="Proteomes" id="UP000006038"/>
    </source>
</evidence>
<reference evidence="2" key="2">
    <citation type="submission" date="2013-04" db="UniProtKB">
        <authorList>
            <consortium name="EnsemblPlants"/>
        </authorList>
    </citation>
    <scope>IDENTIFICATION</scope>
</reference>
<dbReference type="EnsemblPlants" id="OB12G24430.1">
    <property type="protein sequence ID" value="OB12G24430.1"/>
    <property type="gene ID" value="OB12G24430"/>
</dbReference>
<proteinExistence type="predicted"/>
<feature type="compositionally biased region" description="Basic residues" evidence="1">
    <location>
        <begin position="31"/>
        <end position="40"/>
    </location>
</feature>
<keyword evidence="3" id="KW-1185">Reference proteome</keyword>
<evidence type="ECO:0000256" key="1">
    <source>
        <dbReference type="SAM" id="MobiDB-lite"/>
    </source>
</evidence>
<evidence type="ECO:0000313" key="2">
    <source>
        <dbReference type="EnsemblPlants" id="OB12G24430.1"/>
    </source>
</evidence>
<feature type="region of interest" description="Disordered" evidence="1">
    <location>
        <begin position="1"/>
        <end position="72"/>
    </location>
</feature>
<name>J3NEN5_ORYBR</name>
<protein>
    <submittedName>
        <fullName evidence="2">Uncharacterized protein</fullName>
    </submittedName>
</protein>
<organism evidence="2">
    <name type="scientific">Oryza brachyantha</name>
    <name type="common">malo sina</name>
    <dbReference type="NCBI Taxonomy" id="4533"/>
    <lineage>
        <taxon>Eukaryota</taxon>
        <taxon>Viridiplantae</taxon>
        <taxon>Streptophyta</taxon>
        <taxon>Embryophyta</taxon>
        <taxon>Tracheophyta</taxon>
        <taxon>Spermatophyta</taxon>
        <taxon>Magnoliopsida</taxon>
        <taxon>Liliopsida</taxon>
        <taxon>Poales</taxon>
        <taxon>Poaceae</taxon>
        <taxon>BOP clade</taxon>
        <taxon>Oryzoideae</taxon>
        <taxon>Oryzeae</taxon>
        <taxon>Oryzinae</taxon>
        <taxon>Oryza</taxon>
    </lineage>
</organism>